<evidence type="ECO:0000256" key="1">
    <source>
        <dbReference type="SAM" id="MobiDB-lite"/>
    </source>
</evidence>
<dbReference type="Pfam" id="PF01364">
    <property type="entry name" value="Peptidase_C25"/>
    <property type="match status" value="1"/>
</dbReference>
<dbReference type="Gene3D" id="2.60.40.4070">
    <property type="match status" value="1"/>
</dbReference>
<dbReference type="CDD" id="cd02258">
    <property type="entry name" value="Peptidase_C25_N"/>
    <property type="match status" value="1"/>
</dbReference>
<dbReference type="RefSeq" id="WP_186736362.1">
    <property type="nucleotide sequence ID" value="NZ_VFIA01000005.1"/>
</dbReference>
<evidence type="ECO:0000313" key="6">
    <source>
        <dbReference type="Proteomes" id="UP000700732"/>
    </source>
</evidence>
<dbReference type="Gene3D" id="2.60.40.10">
    <property type="entry name" value="Immunoglobulins"/>
    <property type="match status" value="1"/>
</dbReference>
<name>A0ABR6W326_9BACT</name>
<feature type="domain" description="FlgD/Vpr Ig-like" evidence="4">
    <location>
        <begin position="1052"/>
        <end position="1118"/>
    </location>
</feature>
<feature type="region of interest" description="Disordered" evidence="1">
    <location>
        <begin position="889"/>
        <end position="916"/>
    </location>
</feature>
<feature type="domain" description="Gingipain" evidence="2">
    <location>
        <begin position="425"/>
        <end position="784"/>
    </location>
</feature>
<dbReference type="InterPro" id="IPR029030">
    <property type="entry name" value="Caspase-like_dom_sf"/>
</dbReference>
<dbReference type="SUPFAM" id="SSF52129">
    <property type="entry name" value="Caspase-like"/>
    <property type="match status" value="1"/>
</dbReference>
<comment type="caution">
    <text evidence="5">The sequence shown here is derived from an EMBL/GenBank/DDBJ whole genome shotgun (WGS) entry which is preliminary data.</text>
</comment>
<organism evidence="5 6">
    <name type="scientific">Spirosoma utsteinense</name>
    <dbReference type="NCBI Taxonomy" id="2585773"/>
    <lineage>
        <taxon>Bacteria</taxon>
        <taxon>Pseudomonadati</taxon>
        <taxon>Bacteroidota</taxon>
        <taxon>Cytophagia</taxon>
        <taxon>Cytophagales</taxon>
        <taxon>Cytophagaceae</taxon>
        <taxon>Spirosoma</taxon>
    </lineage>
</organism>
<dbReference type="Pfam" id="PF13860">
    <property type="entry name" value="FlgD_ig"/>
    <property type="match status" value="1"/>
</dbReference>
<gene>
    <name evidence="5" type="ORF">FH603_1018</name>
</gene>
<feature type="compositionally biased region" description="Polar residues" evidence="1">
    <location>
        <begin position="889"/>
        <end position="907"/>
    </location>
</feature>
<dbReference type="InterPro" id="IPR013783">
    <property type="entry name" value="Ig-like_fold"/>
</dbReference>
<dbReference type="InterPro" id="IPR001769">
    <property type="entry name" value="Gingipain"/>
</dbReference>
<evidence type="ECO:0000313" key="5">
    <source>
        <dbReference type="EMBL" id="MBC3790528.1"/>
    </source>
</evidence>
<dbReference type="InterPro" id="IPR025965">
    <property type="entry name" value="FlgD/Vpr_Ig-like"/>
</dbReference>
<dbReference type="Pfam" id="PF07705">
    <property type="entry name" value="CARDB"/>
    <property type="match status" value="1"/>
</dbReference>
<sequence length="1139" mass="126065">MNTSMHLYIYPLIETRMDRTYPLIWWAILWLNVPAWAQTGPFGNEWINHQQTYLKIPVIQPGIYRITVSELQKAGLPTATLDPSTLQLFHRGIEQAIYVPGESDNRLDPADFIEFYGQGNDGAPDSTGYSPPAAQPHAYYSLYSDTTAYFLTWRLDGKPGKRMASYLDTNQTSLMPEPYHWASELRVFTDTYAAGAVYPRGAGPNEGSILSGYDTGEGWTGPLIKAGSRHDQPFSLTNFLATAGTSPTVTWLVVGRNANDHQVRFSAGSSVSSQRPLGQASFQSYEPARFGSTLTAADISEASTLVVSLTPSQPNEEVALSYLELRYPQRTDLGGSRNKLVQLRSNPSGRSYLDLSNVPAETRLFDITDPNHVERVDGKRPVNRWQGVIHHTQTARTLLATSQPRSVSALKPVRFRPIDPDRHNYLIITHPLLQQPTGDVSDPVQAYAAYRASEAGGQYDTLTVPIDQLFDQFSYGERHPLAIRRFADLMGRNKREGPVFLFLIGQSRDPQGVRNIPDGPLLDLIPNAGWPGSDLGLVAGLHGEPANVPALPIGRLNARHPQQVLDYLRKVKQQEDTTEPALWRKNILHLSGGRSAFELRLFRDYTNDFGAVAEKSYAGARVTTLSKQTDNAVETLPVAPLINEGFGLITLFGHSSLDVADIDIGFVSNDRLGYRNKGRYPCMLVNGCAAGNFFFGRPTFGSDWILTPERGAIAFIAHTHNGLPSTLKAYTDTFYALLTDSNFVAQPIAVLQRETIRRFLKTNSSVYAITTAQQMTLQGDPAVRIFPFANPDFAFEPNTLALHDAKGNAFTTASDTIQVSAVVINYGRVSNKPLPIRIRHYAADGRLVQEKRIVQPAPAYADTLYWTLPHDRTTAGETYIDVTLDPDNQLTEGNETNNQAGISTDGKQTGPPVPTDQTPPFIEVAFDGRRIGDGDIIAPQPVIDVWLHDENLRLPLTDTTGLDLYLQRPCLPEPCPYERISLQENSARWIPAGVNNTFQLRYQPPAPLPDGRYTFLALGRDLSGNQAAPYQIRVRVRTTPELIDAGVYPNPFTGQTRFFVTLTGQTPPTDLSIRITDPTGQLVRSLHSPARIGLNEWSWDGTTDTGVRLPTGIYTYTILGIDRPLADNVLLTGHILFSR</sequence>
<evidence type="ECO:0000259" key="4">
    <source>
        <dbReference type="Pfam" id="PF13860"/>
    </source>
</evidence>
<evidence type="ECO:0000259" key="3">
    <source>
        <dbReference type="Pfam" id="PF07705"/>
    </source>
</evidence>
<reference evidence="5 6" key="1">
    <citation type="submission" date="2019-06" db="EMBL/GenBank/DDBJ databases">
        <title>Spirosoma utsteinense sp. nov. isolated from Antarctic ice-free soils.</title>
        <authorList>
            <person name="Tahon G."/>
        </authorList>
    </citation>
    <scope>NUCLEOTIDE SEQUENCE [LARGE SCALE GENOMIC DNA]</scope>
    <source>
        <strain evidence="5 6">LMG 31447</strain>
    </source>
</reference>
<dbReference type="EMBL" id="VFIA01000005">
    <property type="protein sequence ID" value="MBC3790528.1"/>
    <property type="molecule type" value="Genomic_DNA"/>
</dbReference>
<protein>
    <recommendedName>
        <fullName evidence="7">Gingipain domain-containing protein</fullName>
    </recommendedName>
</protein>
<keyword evidence="6" id="KW-1185">Reference proteome</keyword>
<evidence type="ECO:0000259" key="2">
    <source>
        <dbReference type="Pfam" id="PF01364"/>
    </source>
</evidence>
<feature type="domain" description="CARDB" evidence="3">
    <location>
        <begin position="811"/>
        <end position="899"/>
    </location>
</feature>
<proteinExistence type="predicted"/>
<accession>A0ABR6W326</accession>
<dbReference type="Gene3D" id="3.40.50.1460">
    <property type="match status" value="1"/>
</dbReference>
<dbReference type="Proteomes" id="UP000700732">
    <property type="component" value="Unassembled WGS sequence"/>
</dbReference>
<dbReference type="InterPro" id="IPR011635">
    <property type="entry name" value="CARDB"/>
</dbReference>
<evidence type="ECO:0008006" key="7">
    <source>
        <dbReference type="Google" id="ProtNLM"/>
    </source>
</evidence>